<organism evidence="1 2">
    <name type="scientific">Escherichia phage vB_EcoM_WFH</name>
    <dbReference type="NCBI Taxonomy" id="2508192"/>
    <lineage>
        <taxon>Viruses</taxon>
        <taxon>Duplodnaviria</taxon>
        <taxon>Heunggongvirae</taxon>
        <taxon>Uroviricota</taxon>
        <taxon>Caudoviricetes</taxon>
        <taxon>Lindbergviridae</taxon>
        <taxon>Wifcevirus</taxon>
        <taxon>Wifcevirus WFH</taxon>
    </lineage>
</organism>
<evidence type="ECO:0000313" key="1">
    <source>
        <dbReference type="EMBL" id="QBQ77379.1"/>
    </source>
</evidence>
<sequence>MSTEAMKKKILNALQEAVNCGAIKTFTERQVGEVTVHGFNNNKNGIAAIMLLKNSDDTFILYVGGYELIVDDLFITCADGLNPMLTFERRGIRVATFGGKL</sequence>
<name>A0A482MV71_9CAUD</name>
<reference evidence="1 2" key="1">
    <citation type="submission" date="2019-01" db="EMBL/GenBank/DDBJ databases">
        <title>Still something new to discover - new insights into E. coli phage diversity and taxonomy.</title>
        <authorList>
            <person name="Korf I.H.E."/>
            <person name="Adriaennsens E."/>
            <person name="Dreiseikelmann B."/>
            <person name="Kropinski A."/>
            <person name="Nimtz M."/>
            <person name="Meier-Kolthoff J.P."/>
            <person name="Rohde M."/>
            <person name="van Raaij M."/>
            <person name="Wittmann J."/>
        </authorList>
    </citation>
    <scope>NUCLEOTIDE SEQUENCE [LARGE SCALE GENOMIC DNA]</scope>
</reference>
<proteinExistence type="predicted"/>
<dbReference type="EMBL" id="MK373776">
    <property type="protein sequence ID" value="QBQ77379.1"/>
    <property type="molecule type" value="Genomic_DNA"/>
</dbReference>
<keyword evidence="2" id="KW-1185">Reference proteome</keyword>
<gene>
    <name evidence="1" type="ORF">WFH_00091</name>
</gene>
<accession>A0A482MV71</accession>
<evidence type="ECO:0000313" key="2">
    <source>
        <dbReference type="Proteomes" id="UP000310512"/>
    </source>
</evidence>
<dbReference type="Proteomes" id="UP000310512">
    <property type="component" value="Segment"/>
</dbReference>
<protein>
    <submittedName>
        <fullName evidence="1">Uncharacterized protein</fullName>
    </submittedName>
</protein>